<dbReference type="WBParaSite" id="HPBE_0002642801-mRNA-1">
    <property type="protein sequence ID" value="HPBE_0002642801-mRNA-1"/>
    <property type="gene ID" value="HPBE_0002642801"/>
</dbReference>
<gene>
    <name evidence="2" type="ORF">HPBE_LOCUS26427</name>
</gene>
<reference evidence="2 3" key="1">
    <citation type="submission" date="2018-11" db="EMBL/GenBank/DDBJ databases">
        <authorList>
            <consortium name="Pathogen Informatics"/>
        </authorList>
    </citation>
    <scope>NUCLEOTIDE SEQUENCE [LARGE SCALE GENOMIC DNA]</scope>
</reference>
<dbReference type="EMBL" id="UZAH01039948">
    <property type="protein sequence ID" value="VDP57520.1"/>
    <property type="molecule type" value="Genomic_DNA"/>
</dbReference>
<evidence type="ECO:0000256" key="1">
    <source>
        <dbReference type="SAM" id="MobiDB-lite"/>
    </source>
</evidence>
<evidence type="ECO:0000313" key="2">
    <source>
        <dbReference type="EMBL" id="VDP57520.1"/>
    </source>
</evidence>
<sequence>MAGEDLKKCVPVSDGEEEEDLLDLGDFDEEEEKEDSPTDEPEGQESEEGDETDKLPVDEPEETEEKEEARPLTRNDLVSFGVRTLKLVENIGTRQQVLLEEPKEQTEERLNRIERKLTSFQMRTEYMLSVLMYGEEYETESVTDQPTTSRLAPTVGEPLPKKKREAFEASSGIATRVASGMSREESRTRTLRTLSRWGISPLQILPGRRDSCDRLLPSLPSDRGQKNTRGEARILSQVPWTLPA</sequence>
<accession>A0A183GUQ8</accession>
<evidence type="ECO:0000313" key="3">
    <source>
        <dbReference type="Proteomes" id="UP000050761"/>
    </source>
</evidence>
<reference evidence="4" key="2">
    <citation type="submission" date="2019-09" db="UniProtKB">
        <authorList>
            <consortium name="WormBaseParasite"/>
        </authorList>
    </citation>
    <scope>IDENTIFICATION</scope>
</reference>
<organism evidence="3 4">
    <name type="scientific">Heligmosomoides polygyrus</name>
    <name type="common">Parasitic roundworm</name>
    <dbReference type="NCBI Taxonomy" id="6339"/>
    <lineage>
        <taxon>Eukaryota</taxon>
        <taxon>Metazoa</taxon>
        <taxon>Ecdysozoa</taxon>
        <taxon>Nematoda</taxon>
        <taxon>Chromadorea</taxon>
        <taxon>Rhabditida</taxon>
        <taxon>Rhabditina</taxon>
        <taxon>Rhabditomorpha</taxon>
        <taxon>Strongyloidea</taxon>
        <taxon>Heligmosomidae</taxon>
        <taxon>Heligmosomoides</taxon>
    </lineage>
</organism>
<protein>
    <submittedName>
        <fullName evidence="4">GON-4-like protein</fullName>
    </submittedName>
</protein>
<dbReference type="AlphaFoldDB" id="A0A183GUQ8"/>
<dbReference type="Proteomes" id="UP000050761">
    <property type="component" value="Unassembled WGS sequence"/>
</dbReference>
<feature type="region of interest" description="Disordered" evidence="1">
    <location>
        <begin position="1"/>
        <end position="73"/>
    </location>
</feature>
<name>A0A183GUQ8_HELPZ</name>
<feature type="compositionally biased region" description="Acidic residues" evidence="1">
    <location>
        <begin position="14"/>
        <end position="51"/>
    </location>
</feature>
<keyword evidence="3" id="KW-1185">Reference proteome</keyword>
<accession>A0A3P8ETW6</accession>
<evidence type="ECO:0000313" key="4">
    <source>
        <dbReference type="WBParaSite" id="HPBE_0002642801-mRNA-1"/>
    </source>
</evidence>
<proteinExistence type="predicted"/>